<organism evidence="11">
    <name type="scientific">Soboliphyme baturini</name>
    <dbReference type="NCBI Taxonomy" id="241478"/>
    <lineage>
        <taxon>Eukaryota</taxon>
        <taxon>Metazoa</taxon>
        <taxon>Ecdysozoa</taxon>
        <taxon>Nematoda</taxon>
        <taxon>Enoplea</taxon>
        <taxon>Dorylaimia</taxon>
        <taxon>Dioctophymatida</taxon>
        <taxon>Dioctophymatoidea</taxon>
        <taxon>Soboliphymatidae</taxon>
        <taxon>Soboliphyme</taxon>
    </lineage>
</organism>
<evidence type="ECO:0000259" key="7">
    <source>
        <dbReference type="SMART" id="SM00645"/>
    </source>
</evidence>
<dbReference type="EMBL" id="UZAM01007483">
    <property type="protein sequence ID" value="VDO99420.1"/>
    <property type="molecule type" value="Genomic_DNA"/>
</dbReference>
<dbReference type="GO" id="GO:0008234">
    <property type="term" value="F:cysteine-type peptidase activity"/>
    <property type="evidence" value="ECO:0007669"/>
    <property type="project" value="UniProtKB-KW"/>
</dbReference>
<gene>
    <name evidence="9" type="ORF">SBAD_LOCUS2932</name>
</gene>
<reference evidence="9 10" key="2">
    <citation type="submission" date="2018-11" db="EMBL/GenBank/DDBJ databases">
        <authorList>
            <consortium name="Pathogen Informatics"/>
        </authorList>
    </citation>
    <scope>NUCLEOTIDE SEQUENCE [LARGE SCALE GENOMIC DNA]</scope>
</reference>
<dbReference type="InterPro" id="IPR013128">
    <property type="entry name" value="Peptidase_C1A"/>
</dbReference>
<reference evidence="11" key="1">
    <citation type="submission" date="2016-06" db="UniProtKB">
        <authorList>
            <consortium name="WormBaseParasite"/>
        </authorList>
    </citation>
    <scope>IDENTIFICATION</scope>
</reference>
<dbReference type="CDD" id="cd02248">
    <property type="entry name" value="Peptidase_C1A"/>
    <property type="match status" value="1"/>
</dbReference>
<dbReference type="Gene3D" id="3.90.70.10">
    <property type="entry name" value="Cysteine proteinases"/>
    <property type="match status" value="2"/>
</dbReference>
<evidence type="ECO:0000256" key="2">
    <source>
        <dbReference type="ARBA" id="ARBA00022670"/>
    </source>
</evidence>
<evidence type="ECO:0000256" key="3">
    <source>
        <dbReference type="ARBA" id="ARBA00022801"/>
    </source>
</evidence>
<dbReference type="InterPro" id="IPR000668">
    <property type="entry name" value="Peptidase_C1A_C"/>
</dbReference>
<evidence type="ECO:0000313" key="11">
    <source>
        <dbReference type="WBParaSite" id="SBAD_0000307101-mRNA-1"/>
    </source>
</evidence>
<dbReference type="SMART" id="SM00848">
    <property type="entry name" value="Inhibitor_I29"/>
    <property type="match status" value="1"/>
</dbReference>
<dbReference type="PROSITE" id="PS00139">
    <property type="entry name" value="THIOL_PROTEASE_CYS"/>
    <property type="match status" value="1"/>
</dbReference>
<keyword evidence="4" id="KW-0788">Thiol protease</keyword>
<dbReference type="InterPro" id="IPR038765">
    <property type="entry name" value="Papain-like_cys_pep_sf"/>
</dbReference>
<comment type="similarity">
    <text evidence="1">Belongs to the peptidase C1 family.</text>
</comment>
<dbReference type="InterPro" id="IPR013201">
    <property type="entry name" value="Prot_inhib_I29"/>
</dbReference>
<evidence type="ECO:0000259" key="8">
    <source>
        <dbReference type="SMART" id="SM00848"/>
    </source>
</evidence>
<dbReference type="SUPFAM" id="SSF54001">
    <property type="entry name" value="Cysteine proteinases"/>
    <property type="match status" value="1"/>
</dbReference>
<evidence type="ECO:0000256" key="6">
    <source>
        <dbReference type="ARBA" id="ARBA00023157"/>
    </source>
</evidence>
<keyword evidence="2" id="KW-0645">Protease</keyword>
<evidence type="ECO:0000256" key="1">
    <source>
        <dbReference type="ARBA" id="ARBA00008455"/>
    </source>
</evidence>
<dbReference type="Pfam" id="PF00112">
    <property type="entry name" value="Peptidase_C1"/>
    <property type="match status" value="2"/>
</dbReference>
<keyword evidence="10" id="KW-1185">Reference proteome</keyword>
<dbReference type="OrthoDB" id="498368at2759"/>
<dbReference type="SMART" id="SM00645">
    <property type="entry name" value="Pept_C1"/>
    <property type="match status" value="1"/>
</dbReference>
<dbReference type="PRINTS" id="PR00705">
    <property type="entry name" value="PAPAIN"/>
</dbReference>
<accession>A0A183IH37</accession>
<keyword evidence="5" id="KW-0865">Zymogen</keyword>
<feature type="domain" description="Peptidase C1A papain C-terminal" evidence="7">
    <location>
        <begin position="140"/>
        <end position="339"/>
    </location>
</feature>
<evidence type="ECO:0000313" key="10">
    <source>
        <dbReference type="Proteomes" id="UP000270296"/>
    </source>
</evidence>
<dbReference type="Proteomes" id="UP000270296">
    <property type="component" value="Unassembled WGS sequence"/>
</dbReference>
<sequence>IRNYKPIFKFLATRRKRLKPRSTTYFIGYAERSLPSAERRPACVHCKLRQIFDEFKKKFHKKYKDKKEEEMRILTFQESLCLVDFFQWRLYRTNLKFEANEYSDWTYEEFLDKFTGIKVHKRSRRYTMGNKTLDKLLRSVPKAFSWLQCNVTSAVRSQGPCGSCYAFSSVDLASTQYNIDHKIWEPSTALSPQYITVQNKSLEIPTETCYPYKMVEGECQKPTCTEDITRNLKIKWAKMINATSNEKEILSILLNRGPFVTLISVPQTLQLYKSGIIRRPQCQVKAEHAVMIVGYNYTSSIPYYIVKNTWGKSWGEGGFFRIEAGTNTCGVAQFITVICTAENCANIYEPEKWQIPMNSMECRQKIPLSNVDCCPCEQVCCPCPEI</sequence>
<keyword evidence="6" id="KW-1015">Disulfide bond</keyword>
<dbReference type="InterPro" id="IPR039417">
    <property type="entry name" value="Peptidase_C1A_papain-like"/>
</dbReference>
<keyword evidence="3" id="KW-0378">Hydrolase</keyword>
<evidence type="ECO:0000313" key="9">
    <source>
        <dbReference type="EMBL" id="VDO99420.1"/>
    </source>
</evidence>
<dbReference type="WBParaSite" id="SBAD_0000307101-mRNA-1">
    <property type="protein sequence ID" value="SBAD_0000307101-mRNA-1"/>
    <property type="gene ID" value="SBAD_0000307101"/>
</dbReference>
<dbReference type="PANTHER" id="PTHR12411">
    <property type="entry name" value="CYSTEINE PROTEASE FAMILY C1-RELATED"/>
    <property type="match status" value="1"/>
</dbReference>
<evidence type="ECO:0000256" key="5">
    <source>
        <dbReference type="ARBA" id="ARBA00023145"/>
    </source>
</evidence>
<name>A0A183IH37_9BILA</name>
<feature type="domain" description="Cathepsin propeptide inhibitor" evidence="8">
    <location>
        <begin position="52"/>
        <end position="110"/>
    </location>
</feature>
<dbReference type="Pfam" id="PF08246">
    <property type="entry name" value="Inhibitor_I29"/>
    <property type="match status" value="1"/>
</dbReference>
<dbReference type="AlphaFoldDB" id="A0A183IH37"/>
<dbReference type="GO" id="GO:0006508">
    <property type="term" value="P:proteolysis"/>
    <property type="evidence" value="ECO:0007669"/>
    <property type="project" value="UniProtKB-KW"/>
</dbReference>
<protein>
    <submittedName>
        <fullName evidence="11">Pept_C1 domain-containing protein</fullName>
    </submittedName>
</protein>
<proteinExistence type="inferred from homology"/>
<dbReference type="InterPro" id="IPR000169">
    <property type="entry name" value="Pept_cys_AS"/>
</dbReference>
<evidence type="ECO:0000256" key="4">
    <source>
        <dbReference type="ARBA" id="ARBA00022807"/>
    </source>
</evidence>